<gene>
    <name evidence="4" type="ORF">ERL59_20190</name>
</gene>
<dbReference type="GO" id="GO:0006260">
    <property type="term" value="P:DNA replication"/>
    <property type="evidence" value="ECO:0007669"/>
    <property type="project" value="InterPro"/>
</dbReference>
<evidence type="ECO:0000313" key="5">
    <source>
        <dbReference type="Proteomes" id="UP000448943"/>
    </source>
</evidence>
<proteinExistence type="predicted"/>
<accession>A0A6N9Q988</accession>
<evidence type="ECO:0000256" key="2">
    <source>
        <dbReference type="SAM" id="MobiDB-lite"/>
    </source>
</evidence>
<reference evidence="4 5" key="1">
    <citation type="submission" date="2019-01" db="EMBL/GenBank/DDBJ databases">
        <title>Chengkuizengella sp. nov., isolated from deep-sea sediment of East Pacific Ocean.</title>
        <authorList>
            <person name="Yang J."/>
            <person name="Lai Q."/>
            <person name="Shao Z."/>
        </authorList>
    </citation>
    <scope>NUCLEOTIDE SEQUENCE [LARGE SCALE GENOMIC DNA]</scope>
    <source>
        <strain evidence="4 5">YPA3-1-1</strain>
    </source>
</reference>
<dbReference type="Pfam" id="PF04492">
    <property type="entry name" value="Phage_rep_O"/>
    <property type="match status" value="1"/>
</dbReference>
<dbReference type="InterPro" id="IPR036388">
    <property type="entry name" value="WH-like_DNA-bd_sf"/>
</dbReference>
<organism evidence="4 5">
    <name type="scientific">Chengkuizengella marina</name>
    <dbReference type="NCBI Taxonomy" id="2507566"/>
    <lineage>
        <taxon>Bacteria</taxon>
        <taxon>Bacillati</taxon>
        <taxon>Bacillota</taxon>
        <taxon>Bacilli</taxon>
        <taxon>Bacillales</taxon>
        <taxon>Paenibacillaceae</taxon>
        <taxon>Chengkuizengella</taxon>
    </lineage>
</organism>
<dbReference type="OrthoDB" id="1821976at2"/>
<dbReference type="Proteomes" id="UP000448943">
    <property type="component" value="Unassembled WGS sequence"/>
</dbReference>
<sequence>MANPQIENGYTKISNEILDHMCRIKLSPTQYRILFVVWRYTYGFNRKAHKLSLSFIEDATGVDVRNIRRSLEAQEDRKIIIQKIEKGKAREIIFNKNYEEWADENEGKSKPTMGKTTHGQNDPMSKLPMGETAHGTMGEIAQGAMGETAHQEINLLNKNLNTVSQLEENEISESENEIMKIANEVEKHYCIKRNILNASPVDFQEIKTLAESEIPIEFIKMIIDQTFANYKPKHPRDQIRRFSYCSTAIYDEWVKHQEKMNKQTGSKPSKKSYSRSGKPIIPMMTYTDQQDTVSKEDLERLQRLANEWDGERGVS</sequence>
<keyword evidence="5" id="KW-1185">Reference proteome</keyword>
<dbReference type="Gene3D" id="1.10.10.10">
    <property type="entry name" value="Winged helix-like DNA-binding domain superfamily/Winged helix DNA-binding domain"/>
    <property type="match status" value="1"/>
</dbReference>
<feature type="coiled-coil region" evidence="1">
    <location>
        <begin position="157"/>
        <end position="184"/>
    </location>
</feature>
<feature type="compositionally biased region" description="Polar residues" evidence="2">
    <location>
        <begin position="114"/>
        <end position="123"/>
    </location>
</feature>
<evidence type="ECO:0000256" key="1">
    <source>
        <dbReference type="SAM" id="Coils"/>
    </source>
</evidence>
<dbReference type="AlphaFoldDB" id="A0A6N9Q988"/>
<dbReference type="EMBL" id="SIJB01000071">
    <property type="protein sequence ID" value="NBI31251.1"/>
    <property type="molecule type" value="Genomic_DNA"/>
</dbReference>
<keyword evidence="1" id="KW-0175">Coiled coil</keyword>
<comment type="caution">
    <text evidence="4">The sequence shown here is derived from an EMBL/GenBank/DDBJ whole genome shotgun (WGS) entry which is preliminary data.</text>
</comment>
<feature type="region of interest" description="Disordered" evidence="2">
    <location>
        <begin position="104"/>
        <end position="124"/>
    </location>
</feature>
<dbReference type="RefSeq" id="WP_160648072.1">
    <property type="nucleotide sequence ID" value="NZ_SIJB01000071.1"/>
</dbReference>
<feature type="region of interest" description="Disordered" evidence="2">
    <location>
        <begin position="259"/>
        <end position="293"/>
    </location>
</feature>
<protein>
    <recommendedName>
        <fullName evidence="3">Bacteriophage lambda Replication protein O N-terminal domain-containing protein</fullName>
    </recommendedName>
</protein>
<name>A0A6N9Q988_9BACL</name>
<dbReference type="InterPro" id="IPR006497">
    <property type="entry name" value="Phage_lambda_VrpO_N"/>
</dbReference>
<evidence type="ECO:0000259" key="3">
    <source>
        <dbReference type="Pfam" id="PF04492"/>
    </source>
</evidence>
<dbReference type="NCBIfam" id="TIGR01610">
    <property type="entry name" value="phage_O_Nterm"/>
    <property type="match status" value="1"/>
</dbReference>
<feature type="domain" description="Bacteriophage lambda Replication protein O N-terminal" evidence="3">
    <location>
        <begin position="5"/>
        <end position="101"/>
    </location>
</feature>
<evidence type="ECO:0000313" key="4">
    <source>
        <dbReference type="EMBL" id="NBI31251.1"/>
    </source>
</evidence>